<dbReference type="CDD" id="cd16025">
    <property type="entry name" value="PAS_like"/>
    <property type="match status" value="1"/>
</dbReference>
<reference evidence="7" key="1">
    <citation type="journal article" date="2019" name="Int. J. Syst. Evol. Microbiol.">
        <title>The Global Catalogue of Microorganisms (GCM) 10K type strain sequencing project: providing services to taxonomists for standard genome sequencing and annotation.</title>
        <authorList>
            <consortium name="The Broad Institute Genomics Platform"/>
            <consortium name="The Broad Institute Genome Sequencing Center for Infectious Disease"/>
            <person name="Wu L."/>
            <person name="Ma J."/>
        </authorList>
    </citation>
    <scope>NUCLEOTIDE SEQUENCE [LARGE SCALE GENOMIC DNA]</scope>
    <source>
        <strain evidence="7">CCUG 66188</strain>
    </source>
</reference>
<keyword evidence="4" id="KW-0106">Calcium</keyword>
<dbReference type="RefSeq" id="WP_380000700.1">
    <property type="nucleotide sequence ID" value="NZ_JBHSGN010000137.1"/>
</dbReference>
<keyword evidence="7" id="KW-1185">Reference proteome</keyword>
<keyword evidence="3 6" id="KW-0378">Hydrolase</keyword>
<gene>
    <name evidence="6" type="ORF">ACFO6W_22460</name>
</gene>
<dbReference type="GO" id="GO:0016787">
    <property type="term" value="F:hydrolase activity"/>
    <property type="evidence" value="ECO:0007669"/>
    <property type="project" value="UniProtKB-KW"/>
</dbReference>
<sequence length="541" mass="61548">MINRKLVFPVALLAGGIVGSNSYLHAQGEKNRPNILLILCDDLGYSDIGCYGSEISTPNLDQLASVGVRFTQFYNTARSCPSRASLMTGLYPHETGIGHMTGGGSKKESYQGYLNDKCVTLAEVLGAAGYTTNMSGKWHMGTEEVAWPYHRGFQNVYAIHNWVDSYFRVLRGCEVYRNDSLFLHANTPDDLIYRENGSSWYTTDVFTDEAIKQIGNSVQQNKPFFSYVAYNAPHWPLEAHDKVIEKYIGKYANGWDPIMKERLNRLKDMGIIGKDIPIGKQEMVEWASLNDDDRENLDFRRAIYAAQVEILDYNIGRLITKLKEEGVYENTVIVFLSDNGCSAEPEDSPFGYSWEKDRKSNYAEWKMISARQGASQGKMWSIASNSPFRLYKKYIHEGGISTPFIISYPTEMKKAGRLEKTPCYLPDIMATFIELAQTNYPAEYEGRQIRPLKGRSIAPVIKGRKITEHKMMAWEHEGHGGIRLGDWKLVTEDIFSENWELYNMALDRTETNDLSSKGSQRAARMKKAWEKWAYEIGVLPK</sequence>
<comment type="caution">
    <text evidence="6">The sequence shown here is derived from an EMBL/GenBank/DDBJ whole genome shotgun (WGS) entry which is preliminary data.</text>
</comment>
<dbReference type="Proteomes" id="UP001596023">
    <property type="component" value="Unassembled WGS sequence"/>
</dbReference>
<dbReference type="PANTHER" id="PTHR42693">
    <property type="entry name" value="ARYLSULFATASE FAMILY MEMBER"/>
    <property type="match status" value="1"/>
</dbReference>
<accession>A0ABV9L1S6</accession>
<dbReference type="Gene3D" id="3.40.720.10">
    <property type="entry name" value="Alkaline Phosphatase, subunit A"/>
    <property type="match status" value="1"/>
</dbReference>
<evidence type="ECO:0000256" key="3">
    <source>
        <dbReference type="ARBA" id="ARBA00022801"/>
    </source>
</evidence>
<evidence type="ECO:0000313" key="7">
    <source>
        <dbReference type="Proteomes" id="UP001596023"/>
    </source>
</evidence>
<dbReference type="PROSITE" id="PS00149">
    <property type="entry name" value="SULFATASE_2"/>
    <property type="match status" value="1"/>
</dbReference>
<dbReference type="Pfam" id="PF00884">
    <property type="entry name" value="Sulfatase"/>
    <property type="match status" value="1"/>
</dbReference>
<proteinExistence type="inferred from homology"/>
<protein>
    <submittedName>
        <fullName evidence="6">Arylsulfatase</fullName>
        <ecNumber evidence="6">3.1.6.-</ecNumber>
    </submittedName>
</protein>
<dbReference type="InterPro" id="IPR050738">
    <property type="entry name" value="Sulfatase"/>
</dbReference>
<dbReference type="EMBL" id="JBHSGN010000137">
    <property type="protein sequence ID" value="MFC4676449.1"/>
    <property type="molecule type" value="Genomic_DNA"/>
</dbReference>
<feature type="domain" description="Sulfatase N-terminal" evidence="5">
    <location>
        <begin position="33"/>
        <end position="437"/>
    </location>
</feature>
<evidence type="ECO:0000256" key="4">
    <source>
        <dbReference type="ARBA" id="ARBA00022837"/>
    </source>
</evidence>
<name>A0ABV9L1S6_9BACT</name>
<dbReference type="InterPro" id="IPR000917">
    <property type="entry name" value="Sulfatase_N"/>
</dbReference>
<dbReference type="InterPro" id="IPR024607">
    <property type="entry name" value="Sulfatase_CS"/>
</dbReference>
<dbReference type="PANTHER" id="PTHR42693:SF53">
    <property type="entry name" value="ENDO-4-O-SULFATASE"/>
    <property type="match status" value="1"/>
</dbReference>
<comment type="similarity">
    <text evidence="1">Belongs to the sulfatase family.</text>
</comment>
<keyword evidence="2" id="KW-0479">Metal-binding</keyword>
<dbReference type="SUPFAM" id="SSF53649">
    <property type="entry name" value="Alkaline phosphatase-like"/>
    <property type="match status" value="1"/>
</dbReference>
<evidence type="ECO:0000256" key="1">
    <source>
        <dbReference type="ARBA" id="ARBA00008779"/>
    </source>
</evidence>
<evidence type="ECO:0000259" key="5">
    <source>
        <dbReference type="Pfam" id="PF00884"/>
    </source>
</evidence>
<dbReference type="EC" id="3.1.6.-" evidence="6"/>
<evidence type="ECO:0000313" key="6">
    <source>
        <dbReference type="EMBL" id="MFC4676449.1"/>
    </source>
</evidence>
<organism evidence="6 7">
    <name type="scientific">Dysgonomonas termitidis</name>
    <dbReference type="NCBI Taxonomy" id="1516126"/>
    <lineage>
        <taxon>Bacteria</taxon>
        <taxon>Pseudomonadati</taxon>
        <taxon>Bacteroidota</taxon>
        <taxon>Bacteroidia</taxon>
        <taxon>Bacteroidales</taxon>
        <taxon>Dysgonomonadaceae</taxon>
        <taxon>Dysgonomonas</taxon>
    </lineage>
</organism>
<dbReference type="Gene3D" id="3.30.1120.10">
    <property type="match status" value="1"/>
</dbReference>
<evidence type="ECO:0000256" key="2">
    <source>
        <dbReference type="ARBA" id="ARBA00022723"/>
    </source>
</evidence>
<dbReference type="InterPro" id="IPR017850">
    <property type="entry name" value="Alkaline_phosphatase_core_sf"/>
</dbReference>